<sequence>MSASVLAFAPAARAPQASPAEQAVASAAALVDPIGLDELMELAELQTRVDRKYFVPADVFRRMIAELAGELRVLDIDGKRTFGYESVYFDTPDLTTYRAHVQRRRLRFKARTRTYTDSGLCMFEVKLTGARGETVKERVPHPEQYRAELTEDALAHLKATLCEAYRQDLPEGLQPTLVTTYRRTTFVSRTGEARLTCDSGLRCLDLHHEVRDTGTHVLVESKSGGQGGSAADRILRELGVRPASVSKYCVAVAALHPELPSNPWHQTLRRYFQPLQAAAA</sequence>
<dbReference type="RefSeq" id="WP_311556397.1">
    <property type="nucleotide sequence ID" value="NZ_JAVREJ010000007.1"/>
</dbReference>
<dbReference type="CDD" id="cd07750">
    <property type="entry name" value="PolyPPase_VTC_like"/>
    <property type="match status" value="1"/>
</dbReference>
<comment type="caution">
    <text evidence="2">The sequence shown here is derived from an EMBL/GenBank/DDBJ whole genome shotgun (WGS) entry which is preliminary data.</text>
</comment>
<dbReference type="Proteomes" id="UP001183202">
    <property type="component" value="Unassembled WGS sequence"/>
</dbReference>
<name>A0ABU2NBG6_9PSEU</name>
<dbReference type="InterPro" id="IPR018966">
    <property type="entry name" value="VTC_domain"/>
</dbReference>
<dbReference type="Gene3D" id="3.20.100.30">
    <property type="entry name" value="VTC, catalytic tunnel domain"/>
    <property type="match status" value="1"/>
</dbReference>
<dbReference type="InterPro" id="IPR042267">
    <property type="entry name" value="VTC_sf"/>
</dbReference>
<dbReference type="SUPFAM" id="SSF55154">
    <property type="entry name" value="CYTH-like phosphatases"/>
    <property type="match status" value="1"/>
</dbReference>
<dbReference type="Pfam" id="PF09359">
    <property type="entry name" value="VTC"/>
    <property type="match status" value="1"/>
</dbReference>
<organism evidence="2 3">
    <name type="scientific">Pseudonocardia charpentierae</name>
    <dbReference type="NCBI Taxonomy" id="3075545"/>
    <lineage>
        <taxon>Bacteria</taxon>
        <taxon>Bacillati</taxon>
        <taxon>Actinomycetota</taxon>
        <taxon>Actinomycetes</taxon>
        <taxon>Pseudonocardiales</taxon>
        <taxon>Pseudonocardiaceae</taxon>
        <taxon>Pseudonocardia</taxon>
    </lineage>
</organism>
<proteinExistence type="predicted"/>
<feature type="domain" description="VTC" evidence="1">
    <location>
        <begin position="48"/>
        <end position="256"/>
    </location>
</feature>
<gene>
    <name evidence="2" type="ORF">RM445_12595</name>
</gene>
<reference evidence="3" key="1">
    <citation type="submission" date="2023-07" db="EMBL/GenBank/DDBJ databases">
        <title>30 novel species of actinomycetes from the DSMZ collection.</title>
        <authorList>
            <person name="Nouioui I."/>
        </authorList>
    </citation>
    <scope>NUCLEOTIDE SEQUENCE [LARGE SCALE GENOMIC DNA]</scope>
    <source>
        <strain evidence="3">DSM 45834</strain>
    </source>
</reference>
<dbReference type="EMBL" id="JAVREJ010000007">
    <property type="protein sequence ID" value="MDT0350363.1"/>
    <property type="molecule type" value="Genomic_DNA"/>
</dbReference>
<keyword evidence="3" id="KW-1185">Reference proteome</keyword>
<dbReference type="InterPro" id="IPR033469">
    <property type="entry name" value="CYTH-like_dom_sf"/>
</dbReference>
<evidence type="ECO:0000313" key="3">
    <source>
        <dbReference type="Proteomes" id="UP001183202"/>
    </source>
</evidence>
<protein>
    <submittedName>
        <fullName evidence="2">Polyphosphate polymerase domain-containing protein</fullName>
    </submittedName>
</protein>
<evidence type="ECO:0000259" key="1">
    <source>
        <dbReference type="Pfam" id="PF09359"/>
    </source>
</evidence>
<evidence type="ECO:0000313" key="2">
    <source>
        <dbReference type="EMBL" id="MDT0350363.1"/>
    </source>
</evidence>
<accession>A0ABU2NBG6</accession>